<evidence type="ECO:0000313" key="4">
    <source>
        <dbReference type="Proteomes" id="UP001180616"/>
    </source>
</evidence>
<dbReference type="Pfam" id="PF03886">
    <property type="entry name" value="ABC_trans_aux"/>
    <property type="match status" value="1"/>
</dbReference>
<proteinExistence type="predicted"/>
<feature type="domain" description="ABC-type transport auxiliary lipoprotein component" evidence="2">
    <location>
        <begin position="43"/>
        <end position="190"/>
    </location>
</feature>
<sequence>MAILLLACLLLSGCAGSSAATRFYLLAPPAGDQGGSAIAGTDASGTLGARVAVGPVSVPSYLDRPQIVTREGDGVRLGLAEFDRWAEPLAESLPRVLAEGISHALGGGRVQVFPGDKAEDADIRVTVDVNRLDGSLGGTVVLDAWWALLDRSGATLRRGRMVERRAAGADHAAMVAAHGALASALADTVAASVREVLHRP</sequence>
<dbReference type="SUPFAM" id="SSF159594">
    <property type="entry name" value="XCC0632-like"/>
    <property type="match status" value="1"/>
</dbReference>
<accession>A0ABY9R1F0</accession>
<reference evidence="3" key="1">
    <citation type="submission" date="2023-09" db="EMBL/GenBank/DDBJ databases">
        <authorList>
            <consortium name="CW5 consortium"/>
            <person name="Lu C.-W."/>
        </authorList>
    </citation>
    <scope>NUCLEOTIDE SEQUENCE</scope>
    <source>
        <strain evidence="3">KPS</strain>
    </source>
</reference>
<evidence type="ECO:0000313" key="3">
    <source>
        <dbReference type="EMBL" id="WMW65576.1"/>
    </source>
</evidence>
<dbReference type="EMBL" id="CP133659">
    <property type="protein sequence ID" value="WMW65576.1"/>
    <property type="molecule type" value="Genomic_DNA"/>
</dbReference>
<evidence type="ECO:0000256" key="1">
    <source>
        <dbReference type="SAM" id="SignalP"/>
    </source>
</evidence>
<dbReference type="InterPro" id="IPR005586">
    <property type="entry name" value="ABC_trans_aux"/>
</dbReference>
<feature type="chain" id="PRO_5046409089" evidence="1">
    <location>
        <begin position="20"/>
        <end position="200"/>
    </location>
</feature>
<organism evidence="3 4">
    <name type="scientific">Nitratidesulfovibrio liaohensis</name>
    <dbReference type="NCBI Taxonomy" id="2604158"/>
    <lineage>
        <taxon>Bacteria</taxon>
        <taxon>Pseudomonadati</taxon>
        <taxon>Thermodesulfobacteriota</taxon>
        <taxon>Desulfovibrionia</taxon>
        <taxon>Desulfovibrionales</taxon>
        <taxon>Desulfovibrionaceae</taxon>
        <taxon>Nitratidesulfovibrio</taxon>
    </lineage>
</organism>
<evidence type="ECO:0000259" key="2">
    <source>
        <dbReference type="Pfam" id="PF03886"/>
    </source>
</evidence>
<dbReference type="RefSeq" id="WP_309541570.1">
    <property type="nucleotide sequence ID" value="NZ_CP133659.1"/>
</dbReference>
<gene>
    <name evidence="3" type="ORF">KPS_000061</name>
</gene>
<dbReference type="Proteomes" id="UP001180616">
    <property type="component" value="Chromosome"/>
</dbReference>
<protein>
    <submittedName>
        <fullName evidence="3">PqiC family protein</fullName>
    </submittedName>
</protein>
<name>A0ABY9R1F0_9BACT</name>
<keyword evidence="4" id="KW-1185">Reference proteome</keyword>
<dbReference type="Gene3D" id="3.40.50.10610">
    <property type="entry name" value="ABC-type transport auxiliary lipoprotein component"/>
    <property type="match status" value="1"/>
</dbReference>
<keyword evidence="1" id="KW-0732">Signal</keyword>
<feature type="signal peptide" evidence="1">
    <location>
        <begin position="1"/>
        <end position="19"/>
    </location>
</feature>